<dbReference type="Gene3D" id="3.40.50.300">
    <property type="entry name" value="P-loop containing nucleotide triphosphate hydrolases"/>
    <property type="match status" value="1"/>
</dbReference>
<dbReference type="InterPro" id="IPR017871">
    <property type="entry name" value="ABC_transporter-like_CS"/>
</dbReference>
<protein>
    <submittedName>
        <fullName evidence="5">Iron complex transport system ATP-binding protein</fullName>
    </submittedName>
</protein>
<proteinExistence type="predicted"/>
<gene>
    <name evidence="5" type="ORF">JOF35_005024</name>
</gene>
<dbReference type="CDD" id="cd03214">
    <property type="entry name" value="ABC_Iron-Siderophores_B12_Hemin"/>
    <property type="match status" value="1"/>
</dbReference>
<dbReference type="PANTHER" id="PTHR42794">
    <property type="entry name" value="HEMIN IMPORT ATP-BINDING PROTEIN HMUV"/>
    <property type="match status" value="1"/>
</dbReference>
<dbReference type="InterPro" id="IPR027417">
    <property type="entry name" value="P-loop_NTPase"/>
</dbReference>
<keyword evidence="1" id="KW-0547">Nucleotide-binding</keyword>
<keyword evidence="6" id="KW-1185">Reference proteome</keyword>
<dbReference type="SMART" id="SM00382">
    <property type="entry name" value="AAA"/>
    <property type="match status" value="1"/>
</dbReference>
<sequence>MRGPGTAHAARSLAWTASGRAIVDGVTFAVPPGRFTALIGPNGSGKSTVLRLLAGLRRPSSGHALLDGSDVTALKRRDVARRLAFVAQETVSDLDTTVSEVVMLGRAPHRGRSATTEEDIRAVGQAMAAMGVTALADRSWASLSGGERQRVNIARALAQQTPALLLDEPTNHLDISHRLDLMEMLSRTAATVVAALHELDLAARYCDHLVLLHAGRVVAAGPPITVLTPRLLEQVYQVRATVNQSPDGRPDVRLAPLPRTPSSCASNDTSRS</sequence>
<dbReference type="PANTHER" id="PTHR42794:SF2">
    <property type="entry name" value="ABC TRANSPORTER ATP-BINDING PROTEIN"/>
    <property type="match status" value="1"/>
</dbReference>
<dbReference type="PROSITE" id="PS00211">
    <property type="entry name" value="ABC_TRANSPORTER_1"/>
    <property type="match status" value="1"/>
</dbReference>
<evidence type="ECO:0000256" key="2">
    <source>
        <dbReference type="ARBA" id="ARBA00022840"/>
    </source>
</evidence>
<comment type="caution">
    <text evidence="5">The sequence shown here is derived from an EMBL/GenBank/DDBJ whole genome shotgun (WGS) entry which is preliminary data.</text>
</comment>
<dbReference type="InterPro" id="IPR003593">
    <property type="entry name" value="AAA+_ATPase"/>
</dbReference>
<dbReference type="EMBL" id="JAURUE010000001">
    <property type="protein sequence ID" value="MDP9612747.1"/>
    <property type="molecule type" value="Genomic_DNA"/>
</dbReference>
<evidence type="ECO:0000313" key="5">
    <source>
        <dbReference type="EMBL" id="MDP9612747.1"/>
    </source>
</evidence>
<dbReference type="SUPFAM" id="SSF52540">
    <property type="entry name" value="P-loop containing nucleoside triphosphate hydrolases"/>
    <property type="match status" value="1"/>
</dbReference>
<dbReference type="InterPro" id="IPR003439">
    <property type="entry name" value="ABC_transporter-like_ATP-bd"/>
</dbReference>
<accession>A0ABT9KWF0</accession>
<dbReference type="RefSeq" id="WP_062008166.1">
    <property type="nucleotide sequence ID" value="NZ_JAURUE010000001.1"/>
</dbReference>
<evidence type="ECO:0000259" key="4">
    <source>
        <dbReference type="PROSITE" id="PS50893"/>
    </source>
</evidence>
<keyword evidence="2 5" id="KW-0067">ATP-binding</keyword>
<name>A0ABT9KWF0_9ACTN</name>
<feature type="domain" description="ABC transporter" evidence="4">
    <location>
        <begin position="8"/>
        <end position="239"/>
    </location>
</feature>
<evidence type="ECO:0000256" key="3">
    <source>
        <dbReference type="SAM" id="MobiDB-lite"/>
    </source>
</evidence>
<feature type="region of interest" description="Disordered" evidence="3">
    <location>
        <begin position="243"/>
        <end position="272"/>
    </location>
</feature>
<dbReference type="GO" id="GO:0005524">
    <property type="term" value="F:ATP binding"/>
    <property type="evidence" value="ECO:0007669"/>
    <property type="project" value="UniProtKB-KW"/>
</dbReference>
<reference evidence="5 6" key="1">
    <citation type="submission" date="2023-07" db="EMBL/GenBank/DDBJ databases">
        <title>Sequencing the genomes of 1000 actinobacteria strains.</title>
        <authorList>
            <person name="Klenk H.-P."/>
        </authorList>
    </citation>
    <scope>NUCLEOTIDE SEQUENCE [LARGE SCALE GENOMIC DNA]</scope>
    <source>
        <strain evidence="5 6">DSM 41600</strain>
    </source>
</reference>
<dbReference type="Pfam" id="PF00005">
    <property type="entry name" value="ABC_tran"/>
    <property type="match status" value="1"/>
</dbReference>
<dbReference type="Proteomes" id="UP001234880">
    <property type="component" value="Unassembled WGS sequence"/>
</dbReference>
<evidence type="ECO:0000256" key="1">
    <source>
        <dbReference type="ARBA" id="ARBA00022741"/>
    </source>
</evidence>
<dbReference type="PROSITE" id="PS50893">
    <property type="entry name" value="ABC_TRANSPORTER_2"/>
    <property type="match status" value="1"/>
</dbReference>
<evidence type="ECO:0000313" key="6">
    <source>
        <dbReference type="Proteomes" id="UP001234880"/>
    </source>
</evidence>
<feature type="compositionally biased region" description="Polar residues" evidence="3">
    <location>
        <begin position="260"/>
        <end position="272"/>
    </location>
</feature>
<organism evidence="5 6">
    <name type="scientific">Streptomyces demainii</name>
    <dbReference type="NCBI Taxonomy" id="588122"/>
    <lineage>
        <taxon>Bacteria</taxon>
        <taxon>Bacillati</taxon>
        <taxon>Actinomycetota</taxon>
        <taxon>Actinomycetes</taxon>
        <taxon>Kitasatosporales</taxon>
        <taxon>Streptomycetaceae</taxon>
        <taxon>Streptomyces</taxon>
    </lineage>
</organism>